<keyword evidence="4" id="KW-0597">Phosphoprotein</keyword>
<evidence type="ECO:0000256" key="10">
    <source>
        <dbReference type="ARBA" id="ARBA00023054"/>
    </source>
</evidence>
<evidence type="ECO:0000256" key="5">
    <source>
        <dbReference type="ARBA" id="ARBA00022574"/>
    </source>
</evidence>
<keyword evidence="8 21" id="KW-1133">Transmembrane helix</keyword>
<dbReference type="Pfam" id="PF03285">
    <property type="entry name" value="Paralemmin"/>
    <property type="match status" value="2"/>
</dbReference>
<feature type="region of interest" description="Disordered" evidence="20">
    <location>
        <begin position="899"/>
        <end position="966"/>
    </location>
</feature>
<keyword evidence="24" id="KW-1185">Reference proteome</keyword>
<feature type="compositionally biased region" description="Low complexity" evidence="20">
    <location>
        <begin position="1248"/>
        <end position="1266"/>
    </location>
</feature>
<evidence type="ECO:0000256" key="6">
    <source>
        <dbReference type="ARBA" id="ARBA00022692"/>
    </source>
</evidence>
<keyword evidence="12" id="KW-0010">Activator</keyword>
<dbReference type="Pfam" id="PF20718">
    <property type="entry name" value="Med16_bridge"/>
    <property type="match status" value="1"/>
</dbReference>
<keyword evidence="13" id="KW-0804">Transcription</keyword>
<gene>
    <name evidence="23" type="ORF">NHX12_033895</name>
</gene>
<evidence type="ECO:0000256" key="11">
    <source>
        <dbReference type="ARBA" id="ARBA00023136"/>
    </source>
</evidence>
<feature type="compositionally biased region" description="Basic and acidic residues" evidence="20">
    <location>
        <begin position="908"/>
        <end position="933"/>
    </location>
</feature>
<feature type="compositionally biased region" description="Basic and acidic residues" evidence="20">
    <location>
        <begin position="853"/>
        <end position="865"/>
    </location>
</feature>
<organism evidence="23 24">
    <name type="scientific">Muraenolepis orangiensis</name>
    <name type="common">Patagonian moray cod</name>
    <dbReference type="NCBI Taxonomy" id="630683"/>
    <lineage>
        <taxon>Eukaryota</taxon>
        <taxon>Metazoa</taxon>
        <taxon>Chordata</taxon>
        <taxon>Craniata</taxon>
        <taxon>Vertebrata</taxon>
        <taxon>Euteleostomi</taxon>
        <taxon>Actinopterygii</taxon>
        <taxon>Neopterygii</taxon>
        <taxon>Teleostei</taxon>
        <taxon>Neoteleostei</taxon>
        <taxon>Acanthomorphata</taxon>
        <taxon>Zeiogadaria</taxon>
        <taxon>Gadariae</taxon>
        <taxon>Gadiformes</taxon>
        <taxon>Muraenolepidoidei</taxon>
        <taxon>Muraenolepididae</taxon>
        <taxon>Muraenolepis</taxon>
    </lineage>
</organism>
<keyword evidence="11 21" id="KW-0472">Membrane</keyword>
<evidence type="ECO:0000256" key="15">
    <source>
        <dbReference type="ARBA" id="ARBA00023242"/>
    </source>
</evidence>
<feature type="compositionally biased region" description="Low complexity" evidence="20">
    <location>
        <begin position="800"/>
        <end position="812"/>
    </location>
</feature>
<evidence type="ECO:0000256" key="2">
    <source>
        <dbReference type="ARBA" id="ARBA00004141"/>
    </source>
</evidence>
<dbReference type="Gene3D" id="1.20.144.10">
    <property type="entry name" value="Phosphatidic acid phosphatase type 2/haloperoxidase"/>
    <property type="match status" value="1"/>
</dbReference>
<evidence type="ECO:0000313" key="23">
    <source>
        <dbReference type="EMBL" id="KAJ3599943.1"/>
    </source>
</evidence>
<feature type="compositionally biased region" description="Basic and acidic residues" evidence="20">
    <location>
        <begin position="981"/>
        <end position="993"/>
    </location>
</feature>
<feature type="region of interest" description="Disordered" evidence="20">
    <location>
        <begin position="981"/>
        <end position="1010"/>
    </location>
</feature>
<proteinExistence type="inferred from homology"/>
<dbReference type="InterPro" id="IPR004965">
    <property type="entry name" value="Paralemmin"/>
</dbReference>
<evidence type="ECO:0000256" key="17">
    <source>
        <dbReference type="ARBA" id="ARBA00079138"/>
    </source>
</evidence>
<sequence length="1290" mass="140384">LHMLRVSPSMGQLLDMTTTLRHLLFLLEYCMVTGYDWWDVLLHVQPGMVHSLVEKLHEEYMRQNHALQQVLATRIVAVKASLCKLSTATAARACDFHAKLLLMAISSTFKSLLRPHTLHNIDKVMIHLKTEEFVLDGSPLQSLQQLIQWVGDFVLYLLANLPNQGSIVRPGFGFLRDGSSLGMLREMMVMIRIWGLLKPGCLPVYTATSDSQDSMFLLFRLLSRLWLCSRDDGPPQDPDEGLVDECCLLPSQLLVPSMDWLPVNDGVIVRLQGKLPLRLQFGKYWSLAGQPDRGQQGLHQLPLVASSMLSLYLLGLLQLLQPVQAGYRCHQPSLSRPYVDPADEMVPLIMVLSLAFAGPAAAMMLGEGLVYCLHANVEGSITAGGCNFNSFLRRTVRFVGVHVFGLCATWLVTEVLQLATGYHAPFFLTVCKPNYTLISEPCDLNPFITQDICSGHDQQAILAARKTFPSQHATLSSFAAVYVSMYLNANIPDCTKLVKPVLVFMFCLAAVLSGLTQVTQHRSHEVDVYSGFLIGASIAAYLAFHAVANFKSSEDAVPRSPPPPDALRALADRGHDSVYNKGPASASESNDQISIVPAPEAEGGGLGQPLLRERASMGSLKRASVDVELLAPRNSMGKETMMTFSNTLPRANMTNPGAEDPGQHSERLKAVQVTTDHVRSQLVLAWQQRFVETKREEEPRCEEGSEVGSVRQGEGLSQIPVYPPVVQPGRLANPPGARVMVSPKPPYIPEAGPPAVSPKSVLTRAKWLAITERSSPPSSSSQPGLMQVISMSKKQGLLPSAGTSSSGTSSRADSPHYLPPSKQHPDRSSILSVESHAPQSPVVHGPSNSGTPWEKRCLANERDFNNHTPLPADTESGSGLHRRESMRQRTALVLLDRECPNQPQQENYYKKESRKRLTEAENKRRQLEEDRRQLQHVKSKALRERWLLDGAPSGGSEEQLEDDQNRTLELETNISRKLEMSDRKLQISDRELQISDGTDSPTTSSSAPPDSLLKAVVHEVNGENDVQLLSFIEVEDLILKADQVSMEMHPAGAPTHHPAEASTYHPAGTSTHHPAGALTQHPSGASTHHPAVASTHHPAVATTYHPAGAFVDHPAVAPTHHPAGAFTDHPAGASTHLSSGIQEVPQKVPQKIPKATVEVRSTQAEAGLAEAELGLAKAGLDLAEASEEKPVTMVFMGYQSVEDEDQTTRVLGLEGTVKAELVLIEDNECTPLNISPGGPSTPAGETNGSSLSSSEAPPKAAEETPGGAEGGAIEDHKEKEKKPCKCCIIM</sequence>
<dbReference type="PANTHER" id="PTHR13224:SF6">
    <property type="entry name" value="MEDIATOR OF RNA POLYMERASE II TRANSCRIPTION SUBUNIT 16"/>
    <property type="match status" value="1"/>
</dbReference>
<dbReference type="GO" id="GO:0016020">
    <property type="term" value="C:membrane"/>
    <property type="evidence" value="ECO:0007669"/>
    <property type="project" value="UniProtKB-SubCell"/>
</dbReference>
<feature type="non-terminal residue" evidence="23">
    <location>
        <position position="1290"/>
    </location>
</feature>
<dbReference type="PANTHER" id="PTHR13224">
    <property type="entry name" value="THYROID HORMONE RECEPTOR-ASSOCIATED PROTEIN-RELATED"/>
    <property type="match status" value="1"/>
</dbReference>
<accession>A0A9Q0E6G4</accession>
<feature type="transmembrane region" description="Helical" evidence="21">
    <location>
        <begin position="528"/>
        <end position="548"/>
    </location>
</feature>
<evidence type="ECO:0000256" key="7">
    <source>
        <dbReference type="ARBA" id="ARBA00022737"/>
    </source>
</evidence>
<evidence type="ECO:0000256" key="4">
    <source>
        <dbReference type="ARBA" id="ARBA00022553"/>
    </source>
</evidence>
<dbReference type="Proteomes" id="UP001148018">
    <property type="component" value="Unassembled WGS sequence"/>
</dbReference>
<dbReference type="FunFam" id="1.20.144.10:FF:000014">
    <property type="entry name" value="Phospholipid phosphatase-related protein type 3"/>
    <property type="match status" value="1"/>
</dbReference>
<evidence type="ECO:0000259" key="22">
    <source>
        <dbReference type="SMART" id="SM00014"/>
    </source>
</evidence>
<evidence type="ECO:0000256" key="21">
    <source>
        <dbReference type="SAM" id="Phobius"/>
    </source>
</evidence>
<feature type="region of interest" description="Disordered" evidence="20">
    <location>
        <begin position="1049"/>
        <end position="1074"/>
    </location>
</feature>
<dbReference type="CDD" id="cd03384">
    <property type="entry name" value="PAP2_wunen"/>
    <property type="match status" value="1"/>
</dbReference>
<evidence type="ECO:0000256" key="8">
    <source>
        <dbReference type="ARBA" id="ARBA00022989"/>
    </source>
</evidence>
<keyword evidence="6 21" id="KW-0812">Transmembrane</keyword>
<protein>
    <recommendedName>
        <fullName evidence="16">Phospholipid phosphatase-related protein type 3</fullName>
    </recommendedName>
    <alternativeName>
        <fullName evidence="17">Inactive phospholipid phosphatase PLPPR3</fullName>
    </alternativeName>
    <alternativeName>
        <fullName evidence="18">Lipid phosphate phosphatase-related protein type 3</fullName>
    </alternativeName>
    <alternativeName>
        <fullName evidence="19">Plasticity-related gene 2 protein</fullName>
    </alternativeName>
</protein>
<feature type="region of interest" description="Disordered" evidence="20">
    <location>
        <begin position="795"/>
        <end position="885"/>
    </location>
</feature>
<dbReference type="Pfam" id="PF01569">
    <property type="entry name" value="PAP2"/>
    <property type="match status" value="1"/>
</dbReference>
<evidence type="ECO:0000256" key="9">
    <source>
        <dbReference type="ARBA" id="ARBA00023015"/>
    </source>
</evidence>
<evidence type="ECO:0000313" key="24">
    <source>
        <dbReference type="Proteomes" id="UP001148018"/>
    </source>
</evidence>
<keyword evidence="10" id="KW-0175">Coiled coil</keyword>
<evidence type="ECO:0000256" key="18">
    <source>
        <dbReference type="ARBA" id="ARBA00081263"/>
    </source>
</evidence>
<dbReference type="InterPro" id="IPR048616">
    <property type="entry name" value="MED16_bridge"/>
</dbReference>
<keyword evidence="15" id="KW-0539">Nucleus</keyword>
<dbReference type="GO" id="GO:0045893">
    <property type="term" value="P:positive regulation of DNA-templated transcription"/>
    <property type="evidence" value="ECO:0007669"/>
    <property type="project" value="TreeGrafter"/>
</dbReference>
<name>A0A9Q0E6G4_9TELE</name>
<evidence type="ECO:0000256" key="19">
    <source>
        <dbReference type="ARBA" id="ARBA00081887"/>
    </source>
</evidence>
<evidence type="ECO:0000256" key="3">
    <source>
        <dbReference type="ARBA" id="ARBA00006543"/>
    </source>
</evidence>
<reference evidence="23" key="1">
    <citation type="submission" date="2022-07" db="EMBL/GenBank/DDBJ databases">
        <title>Chromosome-level genome of Muraenolepis orangiensis.</title>
        <authorList>
            <person name="Kim J."/>
        </authorList>
    </citation>
    <scope>NUCLEOTIDE SEQUENCE</scope>
    <source>
        <strain evidence="23">KU_S4_2022</strain>
        <tissue evidence="23">Muscle</tissue>
    </source>
</reference>
<evidence type="ECO:0000256" key="1">
    <source>
        <dbReference type="ARBA" id="ARBA00004123"/>
    </source>
</evidence>
<comment type="caution">
    <text evidence="23">The sequence shown here is derived from an EMBL/GenBank/DDBJ whole genome shotgun (WGS) entry which is preliminary data.</text>
</comment>
<dbReference type="EMBL" id="JANIIK010000048">
    <property type="protein sequence ID" value="KAJ3599943.1"/>
    <property type="molecule type" value="Genomic_DNA"/>
</dbReference>
<dbReference type="SUPFAM" id="SSF48317">
    <property type="entry name" value="Acid phosphatase/Vanadium-dependent haloperoxidase"/>
    <property type="match status" value="1"/>
</dbReference>
<dbReference type="GO" id="GO:0016592">
    <property type="term" value="C:mediator complex"/>
    <property type="evidence" value="ECO:0007669"/>
    <property type="project" value="TreeGrafter"/>
</dbReference>
<keyword evidence="5" id="KW-0853">WD repeat</keyword>
<evidence type="ECO:0000256" key="13">
    <source>
        <dbReference type="ARBA" id="ARBA00023163"/>
    </source>
</evidence>
<comment type="subcellular location">
    <subcellularLocation>
        <location evidence="2">Membrane</location>
        <topology evidence="2">Multi-pass membrane protein</topology>
    </subcellularLocation>
    <subcellularLocation>
        <location evidence="1">Nucleus</location>
    </subcellularLocation>
</comment>
<dbReference type="InterPro" id="IPR048338">
    <property type="entry name" value="Mediator_Med16"/>
</dbReference>
<feature type="compositionally biased region" description="Low complexity" evidence="20">
    <location>
        <begin position="995"/>
        <end position="1010"/>
    </location>
</feature>
<evidence type="ECO:0000256" key="14">
    <source>
        <dbReference type="ARBA" id="ARBA00023180"/>
    </source>
</evidence>
<evidence type="ECO:0000256" key="16">
    <source>
        <dbReference type="ARBA" id="ARBA00069374"/>
    </source>
</evidence>
<evidence type="ECO:0000256" key="20">
    <source>
        <dbReference type="SAM" id="MobiDB-lite"/>
    </source>
</evidence>
<dbReference type="GO" id="GO:0008360">
    <property type="term" value="P:regulation of cell shape"/>
    <property type="evidence" value="ECO:0007669"/>
    <property type="project" value="InterPro"/>
</dbReference>
<dbReference type="InterPro" id="IPR000326">
    <property type="entry name" value="PAP2/HPO"/>
</dbReference>
<keyword evidence="14" id="KW-0325">Glycoprotein</keyword>
<feature type="transmembrane region" description="Helical" evidence="21">
    <location>
        <begin position="497"/>
        <end position="516"/>
    </location>
</feature>
<dbReference type="SMART" id="SM00014">
    <property type="entry name" value="acidPPc"/>
    <property type="match status" value="1"/>
</dbReference>
<feature type="domain" description="Phosphatidic acid phosphatase type 2/haloperoxidase" evidence="22">
    <location>
        <begin position="399"/>
        <end position="543"/>
    </location>
</feature>
<feature type="compositionally biased region" description="Basic and acidic residues" evidence="20">
    <location>
        <begin position="1273"/>
        <end position="1283"/>
    </location>
</feature>
<evidence type="ECO:0000256" key="12">
    <source>
        <dbReference type="ARBA" id="ARBA00023159"/>
    </source>
</evidence>
<keyword evidence="7" id="KW-0677">Repeat</keyword>
<dbReference type="InterPro" id="IPR036938">
    <property type="entry name" value="PAP2/HPO_sf"/>
</dbReference>
<keyword evidence="9" id="KW-0805">Transcription regulation</keyword>
<comment type="similarity">
    <text evidence="3">Belongs to the Mediator complex subunit 16 family.</text>
</comment>
<feature type="region of interest" description="Disordered" evidence="20">
    <location>
        <begin position="1230"/>
        <end position="1284"/>
    </location>
</feature>
<dbReference type="OrthoDB" id="8907274at2759"/>